<dbReference type="Gene3D" id="3.40.50.620">
    <property type="entry name" value="HUPs"/>
    <property type="match status" value="1"/>
</dbReference>
<reference evidence="2 3" key="1">
    <citation type="submission" date="2020-02" db="EMBL/GenBank/DDBJ databases">
        <title>Genome sequences of Thiorhodococcus mannitoliphagus and Thiorhodococcus minor, purple sulfur photosynthetic bacteria in the gammaproteobacterial family, Chromatiaceae.</title>
        <authorList>
            <person name="Aviles F.A."/>
            <person name="Meyer T.E."/>
            <person name="Kyndt J.A."/>
        </authorList>
    </citation>
    <scope>NUCLEOTIDE SEQUENCE [LARGE SCALE GENOMIC DNA]</scope>
    <source>
        <strain evidence="2 3">DSM 11518</strain>
    </source>
</reference>
<accession>A0A6M0JUD2</accession>
<comment type="caution">
    <text evidence="2">The sequence shown here is derived from an EMBL/GenBank/DDBJ whole genome shotgun (WGS) entry which is preliminary data.</text>
</comment>
<dbReference type="Pfam" id="PF00582">
    <property type="entry name" value="Usp"/>
    <property type="match status" value="1"/>
</dbReference>
<gene>
    <name evidence="2" type="ORF">G3446_04395</name>
</gene>
<evidence type="ECO:0000313" key="2">
    <source>
        <dbReference type="EMBL" id="NEV61146.1"/>
    </source>
</evidence>
<sequence>MFNKIMVPVDLAHLGALEKALTVAADLSRHYGAALCYIGVTTSQPSAVARTPEEYEVKLRAFAHEHAPDSGHEPTARVYNSHDPVADLDDILVRAIDDVGADLVVMATHLPTHLDAIMPPNGAKIAKHTRASVLLVRNDFSAE</sequence>
<dbReference type="SUPFAM" id="SSF52402">
    <property type="entry name" value="Adenine nucleotide alpha hydrolases-like"/>
    <property type="match status" value="1"/>
</dbReference>
<dbReference type="InterPro" id="IPR006016">
    <property type="entry name" value="UspA"/>
</dbReference>
<keyword evidence="3" id="KW-1185">Reference proteome</keyword>
<evidence type="ECO:0000313" key="3">
    <source>
        <dbReference type="Proteomes" id="UP000483379"/>
    </source>
</evidence>
<organism evidence="2 3">
    <name type="scientific">Thiorhodococcus minor</name>
    <dbReference type="NCBI Taxonomy" id="57489"/>
    <lineage>
        <taxon>Bacteria</taxon>
        <taxon>Pseudomonadati</taxon>
        <taxon>Pseudomonadota</taxon>
        <taxon>Gammaproteobacteria</taxon>
        <taxon>Chromatiales</taxon>
        <taxon>Chromatiaceae</taxon>
        <taxon>Thiorhodococcus</taxon>
    </lineage>
</organism>
<protein>
    <submittedName>
        <fullName evidence="2">Universal stress protein</fullName>
    </submittedName>
</protein>
<feature type="domain" description="UspA" evidence="1">
    <location>
        <begin position="1"/>
        <end position="137"/>
    </location>
</feature>
<name>A0A6M0JUD2_9GAMM</name>
<dbReference type="CDD" id="cd00293">
    <property type="entry name" value="USP-like"/>
    <property type="match status" value="1"/>
</dbReference>
<dbReference type="RefSeq" id="WP_164451196.1">
    <property type="nucleotide sequence ID" value="NZ_JAAIJQ010000009.1"/>
</dbReference>
<proteinExistence type="predicted"/>
<dbReference type="Proteomes" id="UP000483379">
    <property type="component" value="Unassembled WGS sequence"/>
</dbReference>
<dbReference type="EMBL" id="JAAIJQ010000009">
    <property type="protein sequence ID" value="NEV61146.1"/>
    <property type="molecule type" value="Genomic_DNA"/>
</dbReference>
<evidence type="ECO:0000259" key="1">
    <source>
        <dbReference type="Pfam" id="PF00582"/>
    </source>
</evidence>
<dbReference type="AlphaFoldDB" id="A0A6M0JUD2"/>
<dbReference type="InterPro" id="IPR014729">
    <property type="entry name" value="Rossmann-like_a/b/a_fold"/>
</dbReference>